<comment type="pathway">
    <text evidence="2">Amino-acid biosynthesis; L-serine biosynthesis; L-serine from 3-phospho-D-glycerate: step 2/3.</text>
</comment>
<sequence length="191" mass="21474">MNVPKNFKIFFFQGGASTQFSAVPYNLLRGKDKANYFTTGAWSQGAIAEAKKLCTAVEVWPDSNNNFTTLPDVDKWNIDKDAAYFHYCDNETIHGVEFQEFPYEAIGDLTLVCDMSSNFCTRPINWDKYGVVYGGAQKDIGPAGATITVIREDLIGHQRKDTPLICDWQTFNKAPNTFHNTPVCWSIYVCG</sequence>
<dbReference type="FunFam" id="3.40.640.10:FF:000010">
    <property type="entry name" value="Phosphoserine aminotransferase"/>
    <property type="match status" value="1"/>
</dbReference>
<dbReference type="InterPro" id="IPR015421">
    <property type="entry name" value="PyrdxlP-dep_Trfase_major"/>
</dbReference>
<dbReference type="GO" id="GO:0006564">
    <property type="term" value="P:L-serine biosynthetic process"/>
    <property type="evidence" value="ECO:0007669"/>
    <property type="project" value="UniProtKB-KW"/>
</dbReference>
<evidence type="ECO:0000256" key="9">
    <source>
        <dbReference type="ARBA" id="ARBA00023299"/>
    </source>
</evidence>
<dbReference type="GO" id="GO:0030170">
    <property type="term" value="F:pyridoxal phosphate binding"/>
    <property type="evidence" value="ECO:0007669"/>
    <property type="project" value="TreeGrafter"/>
</dbReference>
<organism evidence="12">
    <name type="scientific">mine drainage metagenome</name>
    <dbReference type="NCBI Taxonomy" id="410659"/>
    <lineage>
        <taxon>unclassified sequences</taxon>
        <taxon>metagenomes</taxon>
        <taxon>ecological metagenomes</taxon>
    </lineage>
</organism>
<evidence type="ECO:0000256" key="2">
    <source>
        <dbReference type="ARBA" id="ARBA00005099"/>
    </source>
</evidence>
<keyword evidence="5 12" id="KW-0032">Aminotransferase</keyword>
<comment type="cofactor">
    <cofactor evidence="1">
        <name>pyridoxal 5'-phosphate</name>
        <dbReference type="ChEBI" id="CHEBI:597326"/>
    </cofactor>
</comment>
<evidence type="ECO:0000313" key="12">
    <source>
        <dbReference type="EMBL" id="EQD38584.1"/>
    </source>
</evidence>
<dbReference type="InterPro" id="IPR022278">
    <property type="entry name" value="Pser_aminoTfrase"/>
</dbReference>
<dbReference type="Gene3D" id="3.40.640.10">
    <property type="entry name" value="Type I PLP-dependent aspartate aminotransferase-like (Major domain)"/>
    <property type="match status" value="1"/>
</dbReference>
<evidence type="ECO:0000256" key="8">
    <source>
        <dbReference type="ARBA" id="ARBA00022898"/>
    </source>
</evidence>
<keyword evidence="8" id="KW-0663">Pyridoxal phosphate</keyword>
<dbReference type="AlphaFoldDB" id="T1ACG1"/>
<evidence type="ECO:0000256" key="7">
    <source>
        <dbReference type="ARBA" id="ARBA00022679"/>
    </source>
</evidence>
<feature type="non-terminal residue" evidence="12">
    <location>
        <position position="191"/>
    </location>
</feature>
<feature type="domain" description="Aminotransferase class V" evidence="11">
    <location>
        <begin position="2"/>
        <end position="191"/>
    </location>
</feature>
<evidence type="ECO:0000256" key="1">
    <source>
        <dbReference type="ARBA" id="ARBA00001933"/>
    </source>
</evidence>
<keyword evidence="7 12" id="KW-0808">Transferase</keyword>
<keyword evidence="9" id="KW-0718">Serine biosynthesis</keyword>
<gene>
    <name evidence="12" type="ORF">B1B_15737</name>
</gene>
<evidence type="ECO:0000256" key="5">
    <source>
        <dbReference type="ARBA" id="ARBA00022576"/>
    </source>
</evidence>
<reference evidence="12" key="2">
    <citation type="journal article" date="2014" name="ISME J.">
        <title>Microbial stratification in low pH oxic and suboxic macroscopic growths along an acid mine drainage.</title>
        <authorList>
            <person name="Mendez-Garcia C."/>
            <person name="Mesa V."/>
            <person name="Sprenger R.R."/>
            <person name="Richter M."/>
            <person name="Diez M.S."/>
            <person name="Solano J."/>
            <person name="Bargiela R."/>
            <person name="Golyshina O.V."/>
            <person name="Manteca A."/>
            <person name="Ramos J.L."/>
            <person name="Gallego J.R."/>
            <person name="Llorente I."/>
            <person name="Martins Dos Santos V.A."/>
            <person name="Jensen O.N."/>
            <person name="Pelaez A.I."/>
            <person name="Sanchez J."/>
            <person name="Ferrer M."/>
        </authorList>
    </citation>
    <scope>NUCLEOTIDE SEQUENCE</scope>
</reference>
<proteinExistence type="inferred from homology"/>
<dbReference type="PANTHER" id="PTHR43247">
    <property type="entry name" value="PHOSPHOSERINE AMINOTRANSFERASE"/>
    <property type="match status" value="1"/>
</dbReference>
<keyword evidence="6" id="KW-0028">Amino-acid biosynthesis</keyword>
<dbReference type="GO" id="GO:0005737">
    <property type="term" value="C:cytoplasm"/>
    <property type="evidence" value="ECO:0007669"/>
    <property type="project" value="TreeGrafter"/>
</dbReference>
<protein>
    <recommendedName>
        <fullName evidence="4">phosphoserine transaminase</fullName>
        <ecNumber evidence="4">2.6.1.52</ecNumber>
    </recommendedName>
</protein>
<dbReference type="GO" id="GO:0004648">
    <property type="term" value="F:O-phospho-L-serine:2-oxoglutarate aminotransferase activity"/>
    <property type="evidence" value="ECO:0007669"/>
    <property type="project" value="UniProtKB-EC"/>
</dbReference>
<dbReference type="Pfam" id="PF00266">
    <property type="entry name" value="Aminotran_5"/>
    <property type="match status" value="1"/>
</dbReference>
<reference evidence="12" key="1">
    <citation type="submission" date="2013-08" db="EMBL/GenBank/DDBJ databases">
        <authorList>
            <person name="Mendez C."/>
            <person name="Richter M."/>
            <person name="Ferrer M."/>
            <person name="Sanchez J."/>
        </authorList>
    </citation>
    <scope>NUCLEOTIDE SEQUENCE</scope>
</reference>
<evidence type="ECO:0000256" key="6">
    <source>
        <dbReference type="ARBA" id="ARBA00022605"/>
    </source>
</evidence>
<dbReference type="EC" id="2.6.1.52" evidence="4"/>
<evidence type="ECO:0000256" key="4">
    <source>
        <dbReference type="ARBA" id="ARBA00013030"/>
    </source>
</evidence>
<evidence type="ECO:0000256" key="3">
    <source>
        <dbReference type="ARBA" id="ARBA00006904"/>
    </source>
</evidence>
<dbReference type="SUPFAM" id="SSF53383">
    <property type="entry name" value="PLP-dependent transferases"/>
    <property type="match status" value="1"/>
</dbReference>
<dbReference type="EMBL" id="AUZY01010466">
    <property type="protein sequence ID" value="EQD38584.1"/>
    <property type="molecule type" value="Genomic_DNA"/>
</dbReference>
<dbReference type="InterPro" id="IPR015424">
    <property type="entry name" value="PyrdxlP-dep_Trfase"/>
</dbReference>
<evidence type="ECO:0000256" key="10">
    <source>
        <dbReference type="ARBA" id="ARBA00049007"/>
    </source>
</evidence>
<accession>T1ACG1</accession>
<comment type="catalytic activity">
    <reaction evidence="10">
        <text>O-phospho-L-serine + 2-oxoglutarate = 3-phosphooxypyruvate + L-glutamate</text>
        <dbReference type="Rhea" id="RHEA:14329"/>
        <dbReference type="ChEBI" id="CHEBI:16810"/>
        <dbReference type="ChEBI" id="CHEBI:18110"/>
        <dbReference type="ChEBI" id="CHEBI:29985"/>
        <dbReference type="ChEBI" id="CHEBI:57524"/>
        <dbReference type="EC" id="2.6.1.52"/>
    </reaction>
</comment>
<dbReference type="PANTHER" id="PTHR43247:SF1">
    <property type="entry name" value="PHOSPHOSERINE AMINOTRANSFERASE"/>
    <property type="match status" value="1"/>
</dbReference>
<comment type="caution">
    <text evidence="12">The sequence shown here is derived from an EMBL/GenBank/DDBJ whole genome shotgun (WGS) entry which is preliminary data.</text>
</comment>
<dbReference type="InterPro" id="IPR000192">
    <property type="entry name" value="Aminotrans_V_dom"/>
</dbReference>
<name>T1ACG1_9ZZZZ</name>
<comment type="similarity">
    <text evidence="3">Belongs to the class-V pyridoxal-phosphate-dependent aminotransferase family. SerC subfamily.</text>
</comment>
<evidence type="ECO:0000259" key="11">
    <source>
        <dbReference type="Pfam" id="PF00266"/>
    </source>
</evidence>